<evidence type="ECO:0000259" key="2">
    <source>
        <dbReference type="Pfam" id="PF14905"/>
    </source>
</evidence>
<reference evidence="3" key="1">
    <citation type="submission" date="2023-03" db="EMBL/GenBank/DDBJ databases">
        <title>Andean soil-derived lignocellulolytic bacterial consortium as a source of novel taxa and putative plastic-active enzymes.</title>
        <authorList>
            <person name="Diaz-Garcia L."/>
            <person name="Chuvochina M."/>
            <person name="Feuerriegel G."/>
            <person name="Bunk B."/>
            <person name="Sproer C."/>
            <person name="Streit W.R."/>
            <person name="Rodriguez L.M."/>
            <person name="Overmann J."/>
            <person name="Jimenez D.J."/>
        </authorList>
    </citation>
    <scope>NUCLEOTIDE SEQUENCE</scope>
    <source>
        <strain evidence="3">MAG 3858</strain>
    </source>
</reference>
<dbReference type="EMBL" id="CP119313">
    <property type="protein sequence ID" value="WEK19127.1"/>
    <property type="molecule type" value="Genomic_DNA"/>
</dbReference>
<gene>
    <name evidence="3" type="ORF">P0Y49_20325</name>
</gene>
<dbReference type="Gene3D" id="2.60.40.1120">
    <property type="entry name" value="Carboxypeptidase-like, regulatory domain"/>
    <property type="match status" value="1"/>
</dbReference>
<evidence type="ECO:0000313" key="4">
    <source>
        <dbReference type="Proteomes" id="UP001214530"/>
    </source>
</evidence>
<dbReference type="InterPro" id="IPR041700">
    <property type="entry name" value="OMP_b-brl_3"/>
</dbReference>
<dbReference type="SUPFAM" id="SSF49464">
    <property type="entry name" value="Carboxypeptidase regulatory domain-like"/>
    <property type="match status" value="1"/>
</dbReference>
<dbReference type="Proteomes" id="UP001214530">
    <property type="component" value="Chromosome"/>
</dbReference>
<sequence>MKLIALIILFLSQALFASAQQAYSIKGSVIDTMASYKLVNTTITVLNQKDSTLVKFSRADAEGNFSTTILRPGKFILLVTYPGYADYAEDFTLDTEQAIKDFGSLNMILKSTLLNTVIINGKIAAIKIKGDTTEFNAGSFVVRPNARVEDLLQQLPGIQVDKDGKITAQGQTVTKVLVDGDEFFGDDPTLVTKNLRADMIDKVQLYDKKSDQAVFTGINDDKTEKTINLKLKEDKKKGYFGKIDAGMGTDDFYGLQGMFNIFKAKQKLSAYSTVGNTGKTGLNRNDSRKYNAGITVEFSDDGGMMINFGGGNDELESFDGRYNNEGIPLARTGGMHYDTKWNKDKQTINTNYKIGSLGVKGTKNTLTQNNLPDGILNSSSDQNFNNYIFRQKLDFSYFANLDSVSTLKISVDGTLKNSETNTMFNSNSTREGKGLLNSGERKLSNEGKDQLFNIGALYTLKLKKPRRTFSANMSYSLSKKISTGFLNSVNTFFNDTGGQDSVSKIDQYKTNDGINSVLNTNFTYTEPLSKSLSIVFNYGLGFNRGTSDRKSFNKGSTDRYDLLDTLYSNDYKLDQLTNQLGAVFNYRKNRTTINFGTKATSVRFNQYNVFRDQNFDRSFINWSPQASYAIKISQQASFRISYNGNNNQPQLNEIQPIRVNTDPLNITIGNKNLTPSFTNSFNLNYFSYKMLTEQDFSFYAFYSFTGSAIVSNMTTDAAAKNTYQAINLRGKMPSTFYFNFNGGRKIKPIDLRIGLGLGARGNTSYNYVNNALNEAKSYSFSGSLSVSKWDAKKYSFNVRITPGYNTSESSLQRQVNNNGWSLNSNGALTIYLPAKFQLSNDVNYEFTAATASFNDNFERTIWNAAIRRKFFKEENLSFEIKGNDLLNQNTGQNRSAWSNRIIQNTYTTIQRYFMFSVIWDFNKMGGSTNK</sequence>
<dbReference type="InterPro" id="IPR008969">
    <property type="entry name" value="CarboxyPept-like_regulatory"/>
</dbReference>
<dbReference type="SUPFAM" id="SSF56935">
    <property type="entry name" value="Porins"/>
    <property type="match status" value="1"/>
</dbReference>
<evidence type="ECO:0000256" key="1">
    <source>
        <dbReference type="SAM" id="SignalP"/>
    </source>
</evidence>
<name>A0AAJ6B5U1_9SPHI</name>
<keyword evidence="1" id="KW-0732">Signal</keyword>
<evidence type="ECO:0000313" key="3">
    <source>
        <dbReference type="EMBL" id="WEK19127.1"/>
    </source>
</evidence>
<dbReference type="Pfam" id="PF14905">
    <property type="entry name" value="OMP_b-brl_3"/>
    <property type="match status" value="1"/>
</dbReference>
<organism evidence="3 4">
    <name type="scientific">Candidatus Pedobacter colombiensis</name>
    <dbReference type="NCBI Taxonomy" id="3121371"/>
    <lineage>
        <taxon>Bacteria</taxon>
        <taxon>Pseudomonadati</taxon>
        <taxon>Bacteroidota</taxon>
        <taxon>Sphingobacteriia</taxon>
        <taxon>Sphingobacteriales</taxon>
        <taxon>Sphingobacteriaceae</taxon>
        <taxon>Pedobacter</taxon>
    </lineage>
</organism>
<feature type="signal peptide" evidence="1">
    <location>
        <begin position="1"/>
        <end position="17"/>
    </location>
</feature>
<proteinExistence type="predicted"/>
<dbReference type="AlphaFoldDB" id="A0AAJ6B5U1"/>
<protein>
    <submittedName>
        <fullName evidence="3">Outer membrane beta-barrel family protein</fullName>
    </submittedName>
</protein>
<feature type="domain" description="Outer membrane protein beta-barrel" evidence="2">
    <location>
        <begin position="461"/>
        <end position="919"/>
    </location>
</feature>
<dbReference type="Pfam" id="PF13620">
    <property type="entry name" value="CarboxypepD_reg"/>
    <property type="match status" value="1"/>
</dbReference>
<feature type="chain" id="PRO_5042604277" evidence="1">
    <location>
        <begin position="18"/>
        <end position="930"/>
    </location>
</feature>
<accession>A0AAJ6B5U1</accession>